<dbReference type="RefSeq" id="WP_069194486.1">
    <property type="nucleotide sequence ID" value="NZ_RLII01000071.1"/>
</dbReference>
<keyword evidence="1" id="KW-1133">Transmembrane helix</keyword>
<proteinExistence type="predicted"/>
<protein>
    <submittedName>
        <fullName evidence="2">Uncharacterized protein</fullName>
    </submittedName>
</protein>
<sequence length="153" mass="18296">MRLKKVICLILSLLIFCSIGILYLRKGVLERKKIWSIINSFTSKDIHYLDNSFESTTIIEYQEHQDTYNNVRKNVNKAFENNYYMMSPDAMYIDRKLDKKGKANRIRLIGWPKYNNRSIEFTITVEYITKWNDIKITKISSENELFGKIFFDK</sequence>
<evidence type="ECO:0000256" key="1">
    <source>
        <dbReference type="SAM" id="Phobius"/>
    </source>
</evidence>
<name>A0A4Q0I010_9FIRM</name>
<comment type="caution">
    <text evidence="2">The sequence shown here is derived from an EMBL/GenBank/DDBJ whole genome shotgun (WGS) entry which is preliminary data.</text>
</comment>
<accession>A0A4Q0I010</accession>
<evidence type="ECO:0000313" key="2">
    <source>
        <dbReference type="EMBL" id="RXE57526.1"/>
    </source>
</evidence>
<reference evidence="3" key="1">
    <citation type="submission" date="2018-11" db="EMBL/GenBank/DDBJ databases">
        <title>Genome sequencing of a novel mesophilic and cellulolytic organism within the genus Hungateiclostridium.</title>
        <authorList>
            <person name="Rettenmaier R."/>
            <person name="Liebl W."/>
            <person name="Zverlov V."/>
        </authorList>
    </citation>
    <scope>NUCLEOTIDE SEQUENCE [LARGE SCALE GENOMIC DNA]</scope>
    <source>
        <strain evidence="3">N2K1</strain>
    </source>
</reference>
<organism evidence="2 3">
    <name type="scientific">Acetivibrio mesophilus</name>
    <dbReference type="NCBI Taxonomy" id="2487273"/>
    <lineage>
        <taxon>Bacteria</taxon>
        <taxon>Bacillati</taxon>
        <taxon>Bacillota</taxon>
        <taxon>Clostridia</taxon>
        <taxon>Eubacteriales</taxon>
        <taxon>Oscillospiraceae</taxon>
        <taxon>Acetivibrio</taxon>
    </lineage>
</organism>
<feature type="transmembrane region" description="Helical" evidence="1">
    <location>
        <begin position="6"/>
        <end position="24"/>
    </location>
</feature>
<dbReference type="Proteomes" id="UP000289166">
    <property type="component" value="Unassembled WGS sequence"/>
</dbReference>
<keyword evidence="1" id="KW-0472">Membrane</keyword>
<evidence type="ECO:0000313" key="3">
    <source>
        <dbReference type="Proteomes" id="UP000289166"/>
    </source>
</evidence>
<dbReference type="EMBL" id="RLII01000071">
    <property type="protein sequence ID" value="RXE57526.1"/>
    <property type="molecule type" value="Genomic_DNA"/>
</dbReference>
<keyword evidence="1" id="KW-0812">Transmembrane</keyword>
<keyword evidence="3" id="KW-1185">Reference proteome</keyword>
<dbReference type="AlphaFoldDB" id="A0A4Q0I010"/>
<gene>
    <name evidence="2" type="ORF">EFD62_17255</name>
</gene>